<dbReference type="SUPFAM" id="SSF53335">
    <property type="entry name" value="S-adenosyl-L-methionine-dependent methyltransferases"/>
    <property type="match status" value="1"/>
</dbReference>
<name>A0A6B2LBH7_9EUKA</name>
<protein>
    <recommendedName>
        <fullName evidence="6">Leucine carboxyl methyltransferase 1</fullName>
        <ecNumber evidence="6">2.1.1.233</ecNumber>
    </recommendedName>
</protein>
<evidence type="ECO:0000256" key="1">
    <source>
        <dbReference type="ARBA" id="ARBA00000724"/>
    </source>
</evidence>
<dbReference type="PANTHER" id="PTHR13600:SF21">
    <property type="entry name" value="LEUCINE CARBOXYL METHYLTRANSFERASE 1"/>
    <property type="match status" value="1"/>
</dbReference>
<keyword evidence="3 6" id="KW-0489">Methyltransferase</keyword>
<sequence length="300" mass="34491">MSASKLGYFVDDFVSYFVSPLNARRMPPLINKGYYTRVAAVRNLIDQFLHNGGQQIVSFGAGYDTNYWRLKKRSNPAFHKYYEVDFPHVVAHKAKIISKNNNLLQALVNPKFNGNGNISSSDYALVGLDMRETEKLETLLKSENIQPDLPTLFLSECVLIYMNPKDSASLIQWTSQYFTSSMFVIYEQIHPFDSFGQVMLSNLEARGVPLASIKTYPDINAQKKRMMDLGYPTVEGLNMNEIFTHLLDQKENQRVSRLEIFDEFEEWYLIQAHYCIILAIQEKQDKKLASVTLEQSAPKK</sequence>
<evidence type="ECO:0000256" key="7">
    <source>
        <dbReference type="PIRSR" id="PIRSR016305-1"/>
    </source>
</evidence>
<accession>A0A6B2LBH7</accession>
<dbReference type="EC" id="2.1.1.233" evidence="6"/>
<proteinExistence type="inferred from homology"/>
<evidence type="ECO:0000256" key="2">
    <source>
        <dbReference type="ARBA" id="ARBA00010703"/>
    </source>
</evidence>
<keyword evidence="4 6" id="KW-0808">Transferase</keyword>
<dbReference type="GO" id="GO:0018423">
    <property type="term" value="F:protein C-terminal leucine carboxyl O-methyltransferase activity"/>
    <property type="evidence" value="ECO:0007669"/>
    <property type="project" value="UniProtKB-EC"/>
</dbReference>
<organism evidence="8">
    <name type="scientific">Arcella intermedia</name>
    <dbReference type="NCBI Taxonomy" id="1963864"/>
    <lineage>
        <taxon>Eukaryota</taxon>
        <taxon>Amoebozoa</taxon>
        <taxon>Tubulinea</taxon>
        <taxon>Elardia</taxon>
        <taxon>Arcellinida</taxon>
        <taxon>Sphaerothecina</taxon>
        <taxon>Arcellidae</taxon>
        <taxon>Arcella</taxon>
    </lineage>
</organism>
<dbReference type="GO" id="GO:0032259">
    <property type="term" value="P:methylation"/>
    <property type="evidence" value="ECO:0007669"/>
    <property type="project" value="UniProtKB-KW"/>
</dbReference>
<evidence type="ECO:0000256" key="5">
    <source>
        <dbReference type="ARBA" id="ARBA00022691"/>
    </source>
</evidence>
<comment type="catalytic activity">
    <reaction evidence="1 6">
        <text>[phosphatase 2A protein]-C-terminal L-leucine + S-adenosyl-L-methionine = [phosphatase 2A protein]-C-terminal L-leucine methyl ester + S-adenosyl-L-homocysteine</text>
        <dbReference type="Rhea" id="RHEA:48544"/>
        <dbReference type="Rhea" id="RHEA-COMP:12134"/>
        <dbReference type="Rhea" id="RHEA-COMP:12135"/>
        <dbReference type="ChEBI" id="CHEBI:57856"/>
        <dbReference type="ChEBI" id="CHEBI:59789"/>
        <dbReference type="ChEBI" id="CHEBI:90516"/>
        <dbReference type="ChEBI" id="CHEBI:90517"/>
        <dbReference type="EC" id="2.1.1.233"/>
    </reaction>
</comment>
<keyword evidence="5 6" id="KW-0949">S-adenosyl-L-methionine</keyword>
<dbReference type="Pfam" id="PF04072">
    <property type="entry name" value="LCM"/>
    <property type="match status" value="1"/>
</dbReference>
<dbReference type="InterPro" id="IPR016651">
    <property type="entry name" value="LCMT1"/>
</dbReference>
<dbReference type="AlphaFoldDB" id="A0A6B2LBH7"/>
<feature type="binding site" evidence="7">
    <location>
        <position position="156"/>
    </location>
    <ligand>
        <name>S-adenosyl-L-methionine</name>
        <dbReference type="ChEBI" id="CHEBI:59789"/>
    </ligand>
</feature>
<dbReference type="EMBL" id="GIBP01005109">
    <property type="protein sequence ID" value="NDV34078.1"/>
    <property type="molecule type" value="Transcribed_RNA"/>
</dbReference>
<dbReference type="InterPro" id="IPR029063">
    <property type="entry name" value="SAM-dependent_MTases_sf"/>
</dbReference>
<evidence type="ECO:0000256" key="3">
    <source>
        <dbReference type="ARBA" id="ARBA00022603"/>
    </source>
</evidence>
<feature type="binding site" evidence="7">
    <location>
        <position position="60"/>
    </location>
    <ligand>
        <name>S-adenosyl-L-methionine</name>
        <dbReference type="ChEBI" id="CHEBI:59789"/>
    </ligand>
</feature>
<evidence type="ECO:0000256" key="6">
    <source>
        <dbReference type="PIRNR" id="PIRNR016305"/>
    </source>
</evidence>
<dbReference type="PANTHER" id="PTHR13600">
    <property type="entry name" value="LEUCINE CARBOXYL METHYLTRANSFERASE"/>
    <property type="match status" value="1"/>
</dbReference>
<evidence type="ECO:0000313" key="8">
    <source>
        <dbReference type="EMBL" id="NDV34078.1"/>
    </source>
</evidence>
<dbReference type="Gene3D" id="3.40.50.150">
    <property type="entry name" value="Vaccinia Virus protein VP39"/>
    <property type="match status" value="1"/>
</dbReference>
<dbReference type="PIRSF" id="PIRSF016305">
    <property type="entry name" value="LCM_mtfrase"/>
    <property type="match status" value="1"/>
</dbReference>
<evidence type="ECO:0000256" key="4">
    <source>
        <dbReference type="ARBA" id="ARBA00022679"/>
    </source>
</evidence>
<comment type="similarity">
    <text evidence="2 6">Belongs to the methyltransferase superfamily. LCMT family.</text>
</comment>
<dbReference type="InterPro" id="IPR007213">
    <property type="entry name" value="Ppm1/Ppm2/Tcmp"/>
</dbReference>
<reference evidence="8" key="1">
    <citation type="journal article" date="2020" name="J. Eukaryot. Microbiol.">
        <title>De novo Sequencing, Assembly and Annotation of the Transcriptome for the Free-Living Testate Amoeba Arcella intermedia.</title>
        <authorList>
            <person name="Ribeiro G.M."/>
            <person name="Porfirio-Sousa A.L."/>
            <person name="Maurer-Alcala X.X."/>
            <person name="Katz L.A."/>
            <person name="Lahr D.J.G."/>
        </authorList>
    </citation>
    <scope>NUCLEOTIDE SEQUENCE</scope>
</reference>
<feature type="binding site" evidence="7">
    <location>
        <position position="37"/>
    </location>
    <ligand>
        <name>S-adenosyl-L-methionine</name>
        <dbReference type="ChEBI" id="CHEBI:59789"/>
    </ligand>
</feature>
<comment type="function">
    <text evidence="6">Methylates the carboxyl group of the C-terminal leucine residue of protein phosphatase 2A catalytic subunits to form alpha-leucine ester residues.</text>
</comment>